<evidence type="ECO:0000313" key="4">
    <source>
        <dbReference type="Proteomes" id="UP000596977"/>
    </source>
</evidence>
<proteinExistence type="predicted"/>
<dbReference type="EMBL" id="BMKB01000001">
    <property type="protein sequence ID" value="GGA36104.1"/>
    <property type="molecule type" value="Genomic_DNA"/>
</dbReference>
<dbReference type="InterPro" id="IPR002187">
    <property type="entry name" value="N-reg_PII"/>
</dbReference>
<organism evidence="3 4">
    <name type="scientific">Pelagibacterium lentulum</name>
    <dbReference type="NCBI Taxonomy" id="2029865"/>
    <lineage>
        <taxon>Bacteria</taxon>
        <taxon>Pseudomonadati</taxon>
        <taxon>Pseudomonadota</taxon>
        <taxon>Alphaproteobacteria</taxon>
        <taxon>Hyphomicrobiales</taxon>
        <taxon>Devosiaceae</taxon>
        <taxon>Pelagibacterium</taxon>
    </lineage>
</organism>
<evidence type="ECO:0000256" key="2">
    <source>
        <dbReference type="ARBA" id="ARBA00025238"/>
    </source>
</evidence>
<evidence type="ECO:0000313" key="3">
    <source>
        <dbReference type="EMBL" id="GGA36104.1"/>
    </source>
</evidence>
<dbReference type="GO" id="GO:0030234">
    <property type="term" value="F:enzyme regulator activity"/>
    <property type="evidence" value="ECO:0007669"/>
    <property type="project" value="InterPro"/>
</dbReference>
<gene>
    <name evidence="3" type="ORF">GCM10011499_01830</name>
</gene>
<accession>A0A916R5S3</accession>
<dbReference type="OrthoDB" id="7595716at2"/>
<name>A0A916R5S3_9HYPH</name>
<keyword evidence="4" id="KW-1185">Reference proteome</keyword>
<dbReference type="SUPFAM" id="SSF54913">
    <property type="entry name" value="GlnB-like"/>
    <property type="match status" value="1"/>
</dbReference>
<dbReference type="Proteomes" id="UP000596977">
    <property type="component" value="Unassembled WGS sequence"/>
</dbReference>
<dbReference type="InterPro" id="IPR011322">
    <property type="entry name" value="N-reg_PII-like_a/b"/>
</dbReference>
<evidence type="ECO:0000256" key="1">
    <source>
        <dbReference type="ARBA" id="ARBA00015681"/>
    </source>
</evidence>
<comment type="caution">
    <text evidence="3">The sequence shown here is derived from an EMBL/GenBank/DDBJ whole genome shotgun (WGS) entry which is preliminary data.</text>
</comment>
<dbReference type="GO" id="GO:0006808">
    <property type="term" value="P:regulation of nitrogen utilization"/>
    <property type="evidence" value="ECO:0007669"/>
    <property type="project" value="InterPro"/>
</dbReference>
<dbReference type="InterPro" id="IPR015867">
    <property type="entry name" value="N-reg_PII/ATP_PRibTrfase_C"/>
</dbReference>
<protein>
    <recommendedName>
        <fullName evidence="1">Nitrogen regulatory protein P-II</fullName>
    </recommendedName>
</protein>
<dbReference type="Gene3D" id="3.30.70.120">
    <property type="match status" value="1"/>
</dbReference>
<dbReference type="Pfam" id="PF00543">
    <property type="entry name" value="P-II"/>
    <property type="match status" value="1"/>
</dbReference>
<reference evidence="3 4" key="1">
    <citation type="journal article" date="2014" name="Int. J. Syst. Evol. Microbiol.">
        <title>Complete genome sequence of Corynebacterium casei LMG S-19264T (=DSM 44701T), isolated from a smear-ripened cheese.</title>
        <authorList>
            <consortium name="US DOE Joint Genome Institute (JGI-PGF)"/>
            <person name="Walter F."/>
            <person name="Albersmeier A."/>
            <person name="Kalinowski J."/>
            <person name="Ruckert C."/>
        </authorList>
    </citation>
    <scope>NUCLEOTIDE SEQUENCE [LARGE SCALE GENOMIC DNA]</scope>
    <source>
        <strain evidence="3 4">CGMCC 1.15896</strain>
    </source>
</reference>
<sequence length="105" mass="11416">MSISATQRVRIEILVDAPLVRLVVATAKEAGVTGYTLVRALGGEGAGGAWREDRVTGAADTKMIFLSVTTTEVADQLVEAFTPLLDSHRLIVWRSMVEVIRSEKF</sequence>
<dbReference type="RefSeq" id="WP_127070674.1">
    <property type="nucleotide sequence ID" value="NZ_BMKB01000001.1"/>
</dbReference>
<dbReference type="AlphaFoldDB" id="A0A916R5S3"/>
<comment type="function">
    <text evidence="2">In nitrogen-limiting conditions, when the ratio of Gln to 2-ketoglutarate decreases, P-II is uridylylated to P-II-UMP. P-II-UMP allows the deadenylation of glutamine synthetase (GS), thus activating the enzyme. Conversely, in nitrogen excess P-II is deuridylated and promotes the adenylation of GS. P-II indirectly controls the transcription of the GS gene (glnA). P-II prevents NR-II-catalyzed conversion of NR-I to NR-I-phosphate, the transcriptional activator of glnA. When P-II is uridylylated to P-II-UMP, these events are reversed.</text>
</comment>